<gene>
    <name evidence="1" type="ORF">SAMN04488692_1334</name>
</gene>
<keyword evidence="2" id="KW-1185">Reference proteome</keyword>
<organism evidence="1 2">
    <name type="scientific">Halarsenatibacter silvermanii</name>
    <dbReference type="NCBI Taxonomy" id="321763"/>
    <lineage>
        <taxon>Bacteria</taxon>
        <taxon>Bacillati</taxon>
        <taxon>Bacillota</taxon>
        <taxon>Clostridia</taxon>
        <taxon>Halanaerobiales</taxon>
        <taxon>Halarsenatibacteraceae</taxon>
        <taxon>Halarsenatibacter</taxon>
    </lineage>
</organism>
<evidence type="ECO:0000313" key="1">
    <source>
        <dbReference type="EMBL" id="SDM41304.1"/>
    </source>
</evidence>
<accession>A0A1G9T0R0</accession>
<protein>
    <submittedName>
        <fullName evidence="1">Uncharacterized protein</fullName>
    </submittedName>
</protein>
<dbReference type="RefSeq" id="WP_089762123.1">
    <property type="nucleotide sequence ID" value="NZ_FNGO01000033.1"/>
</dbReference>
<evidence type="ECO:0000313" key="2">
    <source>
        <dbReference type="Proteomes" id="UP000199476"/>
    </source>
</evidence>
<sequence length="230" mass="26848">MTNNLPEFKVNELLSDSLCEPSIDLAVEYAELSFDELVNEVAEEIPFVRTLVTVGKTGLAIKEAHFVKKTLSFLKKFHTGDYDEEKMKRFREKMNCDAEYRNKVTNKIIVFIDKLSSEKKAKILSRLFIAHINEEYDWKTFIDLTKCLDSMFLLDFDVLTYLYNSNEPVKIKNISLKEREVNTYLLLASIERLKSFGFIASKKPTWKSVGEEKEERVFLNSIGKKFIHYV</sequence>
<dbReference type="EMBL" id="FNGO01000033">
    <property type="protein sequence ID" value="SDM41304.1"/>
    <property type="molecule type" value="Genomic_DNA"/>
</dbReference>
<proteinExistence type="predicted"/>
<name>A0A1G9T0R0_9FIRM</name>
<dbReference type="Proteomes" id="UP000199476">
    <property type="component" value="Unassembled WGS sequence"/>
</dbReference>
<dbReference type="OrthoDB" id="2088133at2"/>
<reference evidence="1 2" key="1">
    <citation type="submission" date="2016-10" db="EMBL/GenBank/DDBJ databases">
        <authorList>
            <person name="de Groot N.N."/>
        </authorList>
    </citation>
    <scope>NUCLEOTIDE SEQUENCE [LARGE SCALE GENOMIC DNA]</scope>
    <source>
        <strain evidence="1 2">SLAS-1</strain>
    </source>
</reference>
<dbReference type="AlphaFoldDB" id="A0A1G9T0R0"/>